<dbReference type="Pfam" id="PF12927">
    <property type="entry name" value="DUF3835"/>
    <property type="match status" value="1"/>
</dbReference>
<proteinExistence type="predicted"/>
<feature type="domain" description="DUF3835" evidence="3">
    <location>
        <begin position="589"/>
        <end position="688"/>
    </location>
</feature>
<feature type="region of interest" description="Disordered" evidence="2">
    <location>
        <begin position="649"/>
        <end position="673"/>
    </location>
</feature>
<feature type="compositionally biased region" description="Basic and acidic residues" evidence="2">
    <location>
        <begin position="192"/>
        <end position="212"/>
    </location>
</feature>
<sequence length="700" mass="76010">MAQTAPMSAESRNHLSDLERQRLRLEDQLEQLRKSLRHWQTWDAEYEGLKEEIQALQEKDNGEPSADQILAAGREFDGELVNEKEIRELLGTNQQRTAGQVIDVISRRQEYVQQNVATVQKQVEATEDRLNKVLIISSPSLQDEEGGPLMDIREELDEEGNVLTSSIHKAGESAPRIVEALRKAGITDLQGDENKQTGDEKEDAGKDADKGKSRATPWEPAPPPSDKIHIDLSKLAEADGSSKPFGDASTQPSPTGEEPRRKKSVTFTPDTKPPAEEKPAPPKPAAAAPEPVKAKSPLSSYANFKPGSRIVELDDDDRVVNAERAGVVAPVIPDNETPEEAALRREMLEYSLNEVGSVVAELDLYDGTDDDDEEEWEDEADDDFAEDDEDEEMEEDEWGRSRPSVSADYVAKMRELEEKLNARMMENVGPVEPADADVNEVLQQAQGFHRLRVQTDEQIPPALLPRAPSQTQRHDSPLQSTPTTTTLSPTTEKKVTFADEVDVAPTTSAVAAGDSDTGSKSASSPPPSQPAVTPVSDAVIERSTSSSTPQQPQQEPTTTTKKRPSRFKSSRAATPTTPTTPTPPTHATIASTILERPSTTTTTTTTTNDDEDDAALSPQTLSTELMTQYHRARNTHISKQPGGFMAREGEATGGVVGADGSGADAGDLVEEMGDGSVRRVSRFKAARVRGVSGEHGQGGA</sequence>
<feature type="compositionally biased region" description="Acidic residues" evidence="2">
    <location>
        <begin position="366"/>
        <end position="397"/>
    </location>
</feature>
<feature type="coiled-coil region" evidence="1">
    <location>
        <begin position="8"/>
        <end position="59"/>
    </location>
</feature>
<feature type="compositionally biased region" description="Basic and acidic residues" evidence="2">
    <location>
        <begin position="226"/>
        <end position="237"/>
    </location>
</feature>
<dbReference type="InterPro" id="IPR009053">
    <property type="entry name" value="Prefoldin"/>
</dbReference>
<reference evidence="4 5" key="1">
    <citation type="submission" date="2024-04" db="EMBL/GenBank/DDBJ databases">
        <title>Phyllosticta paracitricarpa is synonymous to the EU quarantine fungus P. citricarpa based on phylogenomic analyses.</title>
        <authorList>
            <consortium name="Lawrence Berkeley National Laboratory"/>
            <person name="Van ingen-buijs V.A."/>
            <person name="Van westerhoven A.C."/>
            <person name="Haridas S."/>
            <person name="Skiadas P."/>
            <person name="Martin F."/>
            <person name="Groenewald J.Z."/>
            <person name="Crous P.W."/>
            <person name="Seidl M.F."/>
        </authorList>
    </citation>
    <scope>NUCLEOTIDE SEQUENCE [LARGE SCALE GENOMIC DNA]</scope>
    <source>
        <strain evidence="4 5">CPC 17464</strain>
    </source>
</reference>
<gene>
    <name evidence="4" type="ORF">J3D65DRAFT_424085</name>
</gene>
<evidence type="ECO:0000259" key="3">
    <source>
        <dbReference type="Pfam" id="PF12927"/>
    </source>
</evidence>
<protein>
    <submittedName>
        <fullName evidence="4">Prefoldin subunit-domain-containing protein</fullName>
    </submittedName>
</protein>
<evidence type="ECO:0000256" key="1">
    <source>
        <dbReference type="SAM" id="Coils"/>
    </source>
</evidence>
<dbReference type="SUPFAM" id="SSF46579">
    <property type="entry name" value="Prefoldin"/>
    <property type="match status" value="1"/>
</dbReference>
<feature type="region of interest" description="Disordered" evidence="2">
    <location>
        <begin position="188"/>
        <end position="307"/>
    </location>
</feature>
<dbReference type="InterPro" id="IPR052255">
    <property type="entry name" value="RNA_pol_II_subunit5-mediator"/>
</dbReference>
<dbReference type="GeneID" id="92029038"/>
<evidence type="ECO:0000313" key="4">
    <source>
        <dbReference type="EMBL" id="KAK7534800.1"/>
    </source>
</evidence>
<dbReference type="Pfam" id="PF13758">
    <property type="entry name" value="Prefoldin_3"/>
    <property type="match status" value="1"/>
</dbReference>
<name>A0ABR1LJ93_9PEZI</name>
<dbReference type="Proteomes" id="UP001360953">
    <property type="component" value="Unassembled WGS sequence"/>
</dbReference>
<feature type="compositionally biased region" description="Low complexity" evidence="2">
    <location>
        <begin position="530"/>
        <end position="559"/>
    </location>
</feature>
<keyword evidence="1" id="KW-0175">Coiled coil</keyword>
<feature type="compositionally biased region" description="Gly residues" evidence="2">
    <location>
        <begin position="651"/>
        <end position="660"/>
    </location>
</feature>
<dbReference type="RefSeq" id="XP_066653525.1">
    <property type="nucleotide sequence ID" value="XM_066796132.1"/>
</dbReference>
<dbReference type="EMBL" id="JBBPEH010000008">
    <property type="protein sequence ID" value="KAK7534800.1"/>
    <property type="molecule type" value="Genomic_DNA"/>
</dbReference>
<dbReference type="InterPro" id="IPR024325">
    <property type="entry name" value="DUF3835"/>
</dbReference>
<organism evidence="4 5">
    <name type="scientific">Phyllosticta citribraziliensis</name>
    <dbReference type="NCBI Taxonomy" id="989973"/>
    <lineage>
        <taxon>Eukaryota</taxon>
        <taxon>Fungi</taxon>
        <taxon>Dikarya</taxon>
        <taxon>Ascomycota</taxon>
        <taxon>Pezizomycotina</taxon>
        <taxon>Dothideomycetes</taxon>
        <taxon>Dothideomycetes incertae sedis</taxon>
        <taxon>Botryosphaeriales</taxon>
        <taxon>Phyllostictaceae</taxon>
        <taxon>Phyllosticta</taxon>
    </lineage>
</organism>
<feature type="region of interest" description="Disordered" evidence="2">
    <location>
        <begin position="366"/>
        <end position="404"/>
    </location>
</feature>
<evidence type="ECO:0000313" key="5">
    <source>
        <dbReference type="Proteomes" id="UP001360953"/>
    </source>
</evidence>
<feature type="compositionally biased region" description="Low complexity" evidence="2">
    <location>
        <begin position="477"/>
        <end position="490"/>
    </location>
</feature>
<dbReference type="InterPro" id="IPR039553">
    <property type="entry name" value="Prefoldin-like"/>
</dbReference>
<feature type="compositionally biased region" description="Low complexity" evidence="2">
    <location>
        <begin position="285"/>
        <end position="295"/>
    </location>
</feature>
<feature type="region of interest" description="Disordered" evidence="2">
    <location>
        <begin position="449"/>
        <end position="615"/>
    </location>
</feature>
<comment type="caution">
    <text evidence="4">The sequence shown here is derived from an EMBL/GenBank/DDBJ whole genome shotgun (WGS) entry which is preliminary data.</text>
</comment>
<keyword evidence="5" id="KW-1185">Reference proteome</keyword>
<evidence type="ECO:0000256" key="2">
    <source>
        <dbReference type="SAM" id="MobiDB-lite"/>
    </source>
</evidence>
<dbReference type="PANTHER" id="PTHR15111:SF0">
    <property type="entry name" value="UNCONVENTIONAL PREFOLDIN RPB5 INTERACTOR 1"/>
    <property type="match status" value="1"/>
</dbReference>
<accession>A0ABR1LJ93</accession>
<feature type="compositionally biased region" description="Basic residues" evidence="2">
    <location>
        <begin position="560"/>
        <end position="569"/>
    </location>
</feature>
<dbReference type="PANTHER" id="PTHR15111">
    <property type="entry name" value="RNA POLYMERASE II SUBUNIT 5-MEDIATING PROTEIN NNX3"/>
    <property type="match status" value="1"/>
</dbReference>
<dbReference type="Gene3D" id="1.10.287.370">
    <property type="match status" value="1"/>
</dbReference>